<name>A0A6J6ZU02_9ZZZZ</name>
<feature type="domain" description="Sulfatase N-terminal" evidence="5">
    <location>
        <begin position="44"/>
        <end position="457"/>
    </location>
</feature>
<keyword evidence="2" id="KW-0479">Metal-binding</keyword>
<evidence type="ECO:0000259" key="5">
    <source>
        <dbReference type="Pfam" id="PF00884"/>
    </source>
</evidence>
<keyword evidence="4" id="KW-0106">Calcium</keyword>
<reference evidence="6" key="1">
    <citation type="submission" date="2020-05" db="EMBL/GenBank/DDBJ databases">
        <authorList>
            <person name="Chiriac C."/>
            <person name="Salcher M."/>
            <person name="Ghai R."/>
            <person name="Kavagutti S V."/>
        </authorList>
    </citation>
    <scope>NUCLEOTIDE SEQUENCE</scope>
</reference>
<dbReference type="AlphaFoldDB" id="A0A6J6ZU02"/>
<dbReference type="CDD" id="cd00110">
    <property type="entry name" value="LamG"/>
    <property type="match status" value="1"/>
</dbReference>
<dbReference type="PROSITE" id="PS00149">
    <property type="entry name" value="SULFATASE_2"/>
    <property type="match status" value="1"/>
</dbReference>
<dbReference type="InterPro" id="IPR013320">
    <property type="entry name" value="ConA-like_dom_sf"/>
</dbReference>
<evidence type="ECO:0000256" key="3">
    <source>
        <dbReference type="ARBA" id="ARBA00022801"/>
    </source>
</evidence>
<dbReference type="Gene3D" id="2.60.120.200">
    <property type="match status" value="1"/>
</dbReference>
<dbReference type="EMBL" id="CAFABE010000020">
    <property type="protein sequence ID" value="CAB4823940.1"/>
    <property type="molecule type" value="Genomic_DNA"/>
</dbReference>
<dbReference type="SUPFAM" id="SSF53649">
    <property type="entry name" value="Alkaline phosphatase-like"/>
    <property type="match status" value="1"/>
</dbReference>
<dbReference type="CDD" id="cd16025">
    <property type="entry name" value="PAS_like"/>
    <property type="match status" value="1"/>
</dbReference>
<evidence type="ECO:0000313" key="6">
    <source>
        <dbReference type="EMBL" id="CAB4823940.1"/>
    </source>
</evidence>
<dbReference type="Gene3D" id="3.30.1120.10">
    <property type="match status" value="1"/>
</dbReference>
<evidence type="ECO:0000313" key="8">
    <source>
        <dbReference type="EMBL" id="CAB5027100.1"/>
    </source>
</evidence>
<dbReference type="InterPro" id="IPR017850">
    <property type="entry name" value="Alkaline_phosphatase_core_sf"/>
</dbReference>
<dbReference type="InterPro" id="IPR001791">
    <property type="entry name" value="Laminin_G"/>
</dbReference>
<sequence length="762" mass="84687">MEWVYTQITMHMKDGEPNFQGVIGRTLAESTPSWPEPPHAAGKPNVVMIVLDDTGFSHFGCYGSDLKTPVVDALAKHGLRYTGFHTTALCSPTRACLLTGRNHHTVGMRGISNWNTGFPHMRGGITPHAATLPTLLRKEGYATFCAGKWHLAPMEECSAAGPQDNWPLAKGFDRYYGFLQGETDQFSPELTSDNHHVDPPGNADDGYHVSEDLVEHSMGWIRDLHSVRPDRPFFLYLAFGAMHAPHQSPAEYRERWKGAFEEGYEERRRTWFANQEKMGIVPPGTDLAPRNWGVPPWEDLSDAQQKFSNRLQEAFAAMLEHTDAQIGRLVEFLTEMNMLDDTVVMILSDNGASQEGGAFGVMDEFSFFNGLTEDIEDIVENRLDDIGGPHSHSNYPWGWAQAGNSPLKWYKQNTYGGGVRDPLVVHWPAGITEPGAIRRQFVHAVDVAATVLDIAGIELPEQVDGYTQIPLAGSTMRETFTSGEAPSPRDVQYFEQIGHRGIYANGWKAVTWHQSGTPFDADNWELFNLNDDFSECHNLAESNPEKLKEMVDLWWEEAEHYGVLPLDDRSIELFGAPPRPHTPHARRTYEYFPPISHIPADACPQLSGRPFTITAEITTTDAVEGVIYSRGSHNVGHSFYLQDETLNFVYNALGSLHVISAPVVLSPGKHHVGARFDREGKAGRITLVVDGEDVGSGEIPKLVRMLGSTGMDLGRDGLSQVCDAYRGEFPFSGTIHKVTFDIPIRKDATDIAVEAASEFGRE</sequence>
<dbReference type="PANTHER" id="PTHR42693">
    <property type="entry name" value="ARYLSULFATASE FAMILY MEMBER"/>
    <property type="match status" value="1"/>
</dbReference>
<dbReference type="GO" id="GO:0046872">
    <property type="term" value="F:metal ion binding"/>
    <property type="evidence" value="ECO:0007669"/>
    <property type="project" value="UniProtKB-KW"/>
</dbReference>
<dbReference type="GO" id="GO:0004065">
    <property type="term" value="F:arylsulfatase activity"/>
    <property type="evidence" value="ECO:0007669"/>
    <property type="project" value="TreeGrafter"/>
</dbReference>
<evidence type="ECO:0000313" key="7">
    <source>
        <dbReference type="EMBL" id="CAB4864310.1"/>
    </source>
</evidence>
<evidence type="ECO:0000256" key="1">
    <source>
        <dbReference type="ARBA" id="ARBA00008779"/>
    </source>
</evidence>
<gene>
    <name evidence="6" type="ORF">UFOPK3164_00612</name>
    <name evidence="7" type="ORF">UFOPK3427_00393</name>
    <name evidence="8" type="ORF">UFOPK4112_01302</name>
</gene>
<comment type="similarity">
    <text evidence="1">Belongs to the sulfatase family.</text>
</comment>
<dbReference type="EMBL" id="CAFBPM010000013">
    <property type="protein sequence ID" value="CAB5027100.1"/>
    <property type="molecule type" value="Genomic_DNA"/>
</dbReference>
<dbReference type="PROSITE" id="PS00523">
    <property type="entry name" value="SULFATASE_1"/>
    <property type="match status" value="1"/>
</dbReference>
<proteinExistence type="inferred from homology"/>
<dbReference type="InterPro" id="IPR024607">
    <property type="entry name" value="Sulfatase_CS"/>
</dbReference>
<dbReference type="PANTHER" id="PTHR42693:SF53">
    <property type="entry name" value="ENDO-4-O-SULFATASE"/>
    <property type="match status" value="1"/>
</dbReference>
<dbReference type="Gene3D" id="3.40.720.10">
    <property type="entry name" value="Alkaline Phosphatase, subunit A"/>
    <property type="match status" value="1"/>
</dbReference>
<evidence type="ECO:0000256" key="4">
    <source>
        <dbReference type="ARBA" id="ARBA00022837"/>
    </source>
</evidence>
<evidence type="ECO:0000256" key="2">
    <source>
        <dbReference type="ARBA" id="ARBA00022723"/>
    </source>
</evidence>
<protein>
    <submittedName>
        <fullName evidence="6">Unannotated protein</fullName>
    </submittedName>
</protein>
<dbReference type="InterPro" id="IPR000917">
    <property type="entry name" value="Sulfatase_N"/>
</dbReference>
<keyword evidence="3" id="KW-0378">Hydrolase</keyword>
<dbReference type="Pfam" id="PF00884">
    <property type="entry name" value="Sulfatase"/>
    <property type="match status" value="1"/>
</dbReference>
<organism evidence="6">
    <name type="scientific">freshwater metagenome</name>
    <dbReference type="NCBI Taxonomy" id="449393"/>
    <lineage>
        <taxon>unclassified sequences</taxon>
        <taxon>metagenomes</taxon>
        <taxon>ecological metagenomes</taxon>
    </lineage>
</organism>
<dbReference type="EMBL" id="CAFBLT010000001">
    <property type="protein sequence ID" value="CAB4864310.1"/>
    <property type="molecule type" value="Genomic_DNA"/>
</dbReference>
<accession>A0A6J6ZU02</accession>
<dbReference type="InterPro" id="IPR050738">
    <property type="entry name" value="Sulfatase"/>
</dbReference>
<dbReference type="SUPFAM" id="SSF49899">
    <property type="entry name" value="Concanavalin A-like lectins/glucanases"/>
    <property type="match status" value="1"/>
</dbReference>